<keyword evidence="3 6" id="KW-1133">Transmembrane helix</keyword>
<geneLocation type="mitochondrion" evidence="9"/>
<dbReference type="GO" id="GO:0016020">
    <property type="term" value="C:membrane"/>
    <property type="evidence" value="ECO:0007669"/>
    <property type="project" value="UniProtKB-SubCell"/>
</dbReference>
<feature type="region of interest" description="Disordered" evidence="5">
    <location>
        <begin position="619"/>
        <end position="653"/>
    </location>
</feature>
<dbReference type="EMBL" id="OVEO01000005">
    <property type="protein sequence ID" value="SPQ96204.1"/>
    <property type="molecule type" value="Genomic_DNA"/>
</dbReference>
<gene>
    <name evidence="9" type="ORF">PLBR_LOCUS3419</name>
</gene>
<reference evidence="9 10" key="1">
    <citation type="submission" date="2018-03" db="EMBL/GenBank/DDBJ databases">
        <authorList>
            <person name="Fogelqvist J."/>
        </authorList>
    </citation>
    <scope>NUCLEOTIDE SEQUENCE [LARGE SCALE GENOMIC DNA]</scope>
</reference>
<keyword evidence="4 6" id="KW-0472">Membrane</keyword>
<feature type="compositionally biased region" description="Polar residues" evidence="5">
    <location>
        <begin position="622"/>
        <end position="641"/>
    </location>
</feature>
<evidence type="ECO:0000256" key="1">
    <source>
        <dbReference type="ARBA" id="ARBA00004141"/>
    </source>
</evidence>
<feature type="transmembrane region" description="Helical" evidence="6">
    <location>
        <begin position="481"/>
        <end position="499"/>
    </location>
</feature>
<feature type="chain" id="PRO_5018024538" description="Ion transport domain-containing protein" evidence="7">
    <location>
        <begin position="17"/>
        <end position="653"/>
    </location>
</feature>
<feature type="signal peptide" evidence="7">
    <location>
        <begin position="1"/>
        <end position="16"/>
    </location>
</feature>
<sequence>MNVSRVLAAILQMALALVVGVGSDQRPDLFWAGIALDTVAALVYAAYEILRSCVVEDDDNDRLTFSAVRRALVAVVIVDIALASAAEPVSWTPRVGRLLGPVFLTDASRSSRFVAAIVAFALPTLFAVAAVAVVLVVVFACITRVLFQASPLFGTTPDSIASVFRAVTTGANVAPTQPGAAVPAFASTATFCAGTVMALVVHAFDKSFDRVCEQWSRFEWLNEAEALQAAYRVAPQPVTKTVWAQLLSVTRPDLSTDLAEALFRVLDSEGTGAIPELRFMTAGDILDVETYRIGTCRETRGAGRSQIFPRMEEREPNRVLRVLRSISTGHRYETIVNVVAVLYLAVFLDSAFAVAREPGVDVTLIVLHAGLLAAVLIRVASNRPNLLRTDWLLVVEAIGVVVGTVGFAIHGPYLRVGSASRMVRVVRDLYTEANDDDSALGRLALFLGGFLTLAASCSFAFVLIGRSVFAGTMVNGDDIGFGSVGAALTTLVMSCSAGWHDVAERFANAPGRSPAPTVVYFACWFVTVSVLLFSVLISVVSRAMRLASRSTTFECRWRRHLLDGLARLHPGSRWRVTRPPRITRLFRDRVEFLRWHTNALEQEAALELRFLNGMDTTRRRTASTSNSDVRTFPSEPSTSSVVELDAAPGQAPA</sequence>
<dbReference type="InterPro" id="IPR005821">
    <property type="entry name" value="Ion_trans_dom"/>
</dbReference>
<protein>
    <recommendedName>
        <fullName evidence="8">Ion transport domain-containing protein</fullName>
    </recommendedName>
</protein>
<evidence type="ECO:0000256" key="7">
    <source>
        <dbReference type="SAM" id="SignalP"/>
    </source>
</evidence>
<feature type="transmembrane region" description="Helical" evidence="6">
    <location>
        <begin position="30"/>
        <end position="50"/>
    </location>
</feature>
<feature type="transmembrane region" description="Helical" evidence="6">
    <location>
        <begin position="360"/>
        <end position="379"/>
    </location>
</feature>
<keyword evidence="9" id="KW-0496">Mitochondrion</keyword>
<evidence type="ECO:0000256" key="2">
    <source>
        <dbReference type="ARBA" id="ARBA00022692"/>
    </source>
</evidence>
<keyword evidence="7" id="KW-0732">Signal</keyword>
<keyword evidence="2 6" id="KW-0812">Transmembrane</keyword>
<feature type="transmembrane region" description="Helical" evidence="6">
    <location>
        <begin position="443"/>
        <end position="469"/>
    </location>
</feature>
<comment type="subcellular location">
    <subcellularLocation>
        <location evidence="1">Membrane</location>
        <topology evidence="1">Multi-pass membrane protein</topology>
    </subcellularLocation>
</comment>
<feature type="transmembrane region" description="Helical" evidence="6">
    <location>
        <begin position="391"/>
        <end position="413"/>
    </location>
</feature>
<evidence type="ECO:0000313" key="10">
    <source>
        <dbReference type="Proteomes" id="UP000290189"/>
    </source>
</evidence>
<evidence type="ECO:0000256" key="3">
    <source>
        <dbReference type="ARBA" id="ARBA00022989"/>
    </source>
</evidence>
<organism evidence="9 10">
    <name type="scientific">Plasmodiophora brassicae</name>
    <name type="common">Clubroot disease agent</name>
    <dbReference type="NCBI Taxonomy" id="37360"/>
    <lineage>
        <taxon>Eukaryota</taxon>
        <taxon>Sar</taxon>
        <taxon>Rhizaria</taxon>
        <taxon>Endomyxa</taxon>
        <taxon>Phytomyxea</taxon>
        <taxon>Plasmodiophorida</taxon>
        <taxon>Plasmodiophoridae</taxon>
        <taxon>Plasmodiophora</taxon>
    </lineage>
</organism>
<feature type="domain" description="Ion transport" evidence="8">
    <location>
        <begin position="397"/>
        <end position="543"/>
    </location>
</feature>
<feature type="transmembrane region" description="Helical" evidence="6">
    <location>
        <begin position="71"/>
        <end position="93"/>
    </location>
</feature>
<evidence type="ECO:0000256" key="5">
    <source>
        <dbReference type="SAM" id="MobiDB-lite"/>
    </source>
</evidence>
<accession>A0A3P3Y7X6</accession>
<name>A0A3P3Y7X6_PLABS</name>
<proteinExistence type="predicted"/>
<evidence type="ECO:0000256" key="6">
    <source>
        <dbReference type="SAM" id="Phobius"/>
    </source>
</evidence>
<dbReference type="AlphaFoldDB" id="A0A3P3Y7X6"/>
<feature type="transmembrane region" description="Helical" evidence="6">
    <location>
        <begin position="519"/>
        <end position="540"/>
    </location>
</feature>
<feature type="transmembrane region" description="Helical" evidence="6">
    <location>
        <begin position="113"/>
        <end position="142"/>
    </location>
</feature>
<evidence type="ECO:0000256" key="4">
    <source>
        <dbReference type="ARBA" id="ARBA00023136"/>
    </source>
</evidence>
<dbReference type="Proteomes" id="UP000290189">
    <property type="component" value="Unassembled WGS sequence"/>
</dbReference>
<feature type="transmembrane region" description="Helical" evidence="6">
    <location>
        <begin position="334"/>
        <end position="354"/>
    </location>
</feature>
<dbReference type="Pfam" id="PF00520">
    <property type="entry name" value="Ion_trans"/>
    <property type="match status" value="1"/>
</dbReference>
<dbReference type="GO" id="GO:0005216">
    <property type="term" value="F:monoatomic ion channel activity"/>
    <property type="evidence" value="ECO:0007669"/>
    <property type="project" value="InterPro"/>
</dbReference>
<evidence type="ECO:0000313" key="9">
    <source>
        <dbReference type="EMBL" id="SPQ96204.1"/>
    </source>
</evidence>
<evidence type="ECO:0000259" key="8">
    <source>
        <dbReference type="Pfam" id="PF00520"/>
    </source>
</evidence>
<dbReference type="Gene3D" id="1.10.287.70">
    <property type="match status" value="1"/>
</dbReference>